<proteinExistence type="inferred from homology"/>
<dbReference type="AlphaFoldDB" id="A0A6P9A9F3"/>
<evidence type="ECO:0000256" key="13">
    <source>
        <dbReference type="ARBA" id="ARBA00077334"/>
    </source>
</evidence>
<dbReference type="PRINTS" id="PR00398">
    <property type="entry name" value="STRDHORMONER"/>
</dbReference>
<dbReference type="SUPFAM" id="SSF48508">
    <property type="entry name" value="Nuclear receptor ligand-binding domain"/>
    <property type="match status" value="1"/>
</dbReference>
<dbReference type="CDD" id="cd07165">
    <property type="entry name" value="NR_DBD_DmE78_like"/>
    <property type="match status" value="1"/>
</dbReference>
<evidence type="ECO:0000256" key="10">
    <source>
        <dbReference type="ARBA" id="ARBA00023242"/>
    </source>
</evidence>
<dbReference type="FunFam" id="3.30.50.10:FF:000003">
    <property type="entry name" value="Nuclear orphan receptor ROR-beta"/>
    <property type="match status" value="1"/>
</dbReference>
<evidence type="ECO:0000256" key="15">
    <source>
        <dbReference type="SAM" id="MobiDB-lite"/>
    </source>
</evidence>
<evidence type="ECO:0000256" key="7">
    <source>
        <dbReference type="ARBA" id="ARBA00023125"/>
    </source>
</evidence>
<evidence type="ECO:0000256" key="1">
    <source>
        <dbReference type="ARBA" id="ARBA00004123"/>
    </source>
</evidence>
<keyword evidence="9 14" id="KW-0675">Receptor</keyword>
<dbReference type="SUPFAM" id="SSF57716">
    <property type="entry name" value="Glucocorticoid receptor-like (DNA-binding domain)"/>
    <property type="match status" value="1"/>
</dbReference>
<dbReference type="SMART" id="SM00399">
    <property type="entry name" value="ZnF_C4"/>
    <property type="match status" value="1"/>
</dbReference>
<comment type="subcellular location">
    <subcellularLocation>
        <location evidence="1 14">Nucleus</location>
    </subcellularLocation>
</comment>
<feature type="compositionally biased region" description="Low complexity" evidence="15">
    <location>
        <begin position="242"/>
        <end position="277"/>
    </location>
</feature>
<dbReference type="InterPro" id="IPR000536">
    <property type="entry name" value="Nucl_hrmn_rcpt_lig-bd"/>
</dbReference>
<protein>
    <recommendedName>
        <fullName evidence="12">Probable nuclear hormone receptor HR3</fullName>
    </recommendedName>
    <alternativeName>
        <fullName evidence="13">Nuclear receptor subfamily 1 group F member 4</fullName>
    </alternativeName>
</protein>
<keyword evidence="10 14" id="KW-0539">Nucleus</keyword>
<comment type="similarity">
    <text evidence="2">Belongs to the nuclear hormone receptor family. NR1 subfamily.</text>
</comment>
<organism evidence="19">
    <name type="scientific">Thrips palmi</name>
    <name type="common">Melon thrips</name>
    <dbReference type="NCBI Taxonomy" id="161013"/>
    <lineage>
        <taxon>Eukaryota</taxon>
        <taxon>Metazoa</taxon>
        <taxon>Ecdysozoa</taxon>
        <taxon>Arthropoda</taxon>
        <taxon>Hexapoda</taxon>
        <taxon>Insecta</taxon>
        <taxon>Pterygota</taxon>
        <taxon>Neoptera</taxon>
        <taxon>Paraneoptera</taxon>
        <taxon>Thysanoptera</taxon>
        <taxon>Terebrantia</taxon>
        <taxon>Thripoidea</taxon>
        <taxon>Thripidae</taxon>
        <taxon>Thrips</taxon>
    </lineage>
</organism>
<evidence type="ECO:0000256" key="11">
    <source>
        <dbReference type="ARBA" id="ARBA00055215"/>
    </source>
</evidence>
<dbReference type="Gene3D" id="3.30.50.10">
    <property type="entry name" value="Erythroid Transcription Factor GATA-1, subunit A"/>
    <property type="match status" value="1"/>
</dbReference>
<dbReference type="InterPro" id="IPR001723">
    <property type="entry name" value="Nuclear_hrmn_rcpt"/>
</dbReference>
<evidence type="ECO:0000256" key="5">
    <source>
        <dbReference type="ARBA" id="ARBA00022833"/>
    </source>
</evidence>
<evidence type="ECO:0000256" key="9">
    <source>
        <dbReference type="ARBA" id="ARBA00023170"/>
    </source>
</evidence>
<keyword evidence="18" id="KW-1185">Reference proteome</keyword>
<dbReference type="GO" id="GO:0043565">
    <property type="term" value="F:sequence-specific DNA binding"/>
    <property type="evidence" value="ECO:0007669"/>
    <property type="project" value="InterPro"/>
</dbReference>
<evidence type="ECO:0000313" key="19">
    <source>
        <dbReference type="RefSeq" id="XP_034254657.1"/>
    </source>
</evidence>
<evidence type="ECO:0000256" key="2">
    <source>
        <dbReference type="ARBA" id="ARBA00008092"/>
    </source>
</evidence>
<evidence type="ECO:0000256" key="14">
    <source>
        <dbReference type="RuleBase" id="RU004334"/>
    </source>
</evidence>
<dbReference type="PRINTS" id="PR00047">
    <property type="entry name" value="STROIDFINGER"/>
</dbReference>
<feature type="domain" description="NR LBD" evidence="17">
    <location>
        <begin position="271"/>
        <end position="490"/>
    </location>
</feature>
<name>A0A6P9A9F3_THRPL</name>
<dbReference type="OrthoDB" id="6081310at2759"/>
<dbReference type="Gene3D" id="1.10.565.10">
    <property type="entry name" value="Retinoid X Receptor"/>
    <property type="match status" value="1"/>
</dbReference>
<feature type="domain" description="Nuclear receptor" evidence="16">
    <location>
        <begin position="80"/>
        <end position="155"/>
    </location>
</feature>
<dbReference type="RefSeq" id="XP_034254657.1">
    <property type="nucleotide sequence ID" value="XM_034398766.1"/>
</dbReference>
<evidence type="ECO:0000259" key="17">
    <source>
        <dbReference type="PROSITE" id="PS51843"/>
    </source>
</evidence>
<dbReference type="InParanoid" id="A0A6P9A9F3"/>
<keyword evidence="7 14" id="KW-0238">DNA-binding</keyword>
<dbReference type="Proteomes" id="UP000515158">
    <property type="component" value="Unplaced"/>
</dbReference>
<keyword evidence="5 14" id="KW-0862">Zinc</keyword>
<dbReference type="InterPro" id="IPR001628">
    <property type="entry name" value="Znf_hrmn_rcpt"/>
</dbReference>
<reference evidence="19" key="1">
    <citation type="submission" date="2025-08" db="UniProtKB">
        <authorList>
            <consortium name="RefSeq"/>
        </authorList>
    </citation>
    <scope>IDENTIFICATION</scope>
    <source>
        <tissue evidence="19">Total insect</tissue>
    </source>
</reference>
<keyword evidence="8 14" id="KW-0804">Transcription</keyword>
<dbReference type="GO" id="GO:0008270">
    <property type="term" value="F:zinc ion binding"/>
    <property type="evidence" value="ECO:0007669"/>
    <property type="project" value="UniProtKB-KW"/>
</dbReference>
<dbReference type="GO" id="GO:0005634">
    <property type="term" value="C:nucleus"/>
    <property type="evidence" value="ECO:0007669"/>
    <property type="project" value="UniProtKB-SubCell"/>
</dbReference>
<keyword evidence="6 14" id="KW-0805">Transcription regulation</keyword>
<comment type="function">
    <text evidence="11">Putative receptor whose ligand is not yet known.</text>
</comment>
<dbReference type="KEGG" id="tpal:117653238"/>
<keyword evidence="4 14" id="KW-0863">Zinc-finger</keyword>
<dbReference type="GO" id="GO:0004879">
    <property type="term" value="F:nuclear receptor activity"/>
    <property type="evidence" value="ECO:0007669"/>
    <property type="project" value="InterPro"/>
</dbReference>
<dbReference type="InterPro" id="IPR035500">
    <property type="entry name" value="NHR-like_dom_sf"/>
</dbReference>
<evidence type="ECO:0000256" key="4">
    <source>
        <dbReference type="ARBA" id="ARBA00022771"/>
    </source>
</evidence>
<feature type="region of interest" description="Disordered" evidence="15">
    <location>
        <begin position="213"/>
        <end position="277"/>
    </location>
</feature>
<evidence type="ECO:0000256" key="6">
    <source>
        <dbReference type="ARBA" id="ARBA00023015"/>
    </source>
</evidence>
<dbReference type="Pfam" id="PF00105">
    <property type="entry name" value="zf-C4"/>
    <property type="match status" value="1"/>
</dbReference>
<dbReference type="PROSITE" id="PS51030">
    <property type="entry name" value="NUCLEAR_REC_DBD_2"/>
    <property type="match status" value="1"/>
</dbReference>
<dbReference type="PRINTS" id="PR00546">
    <property type="entry name" value="THYROIDHORMR"/>
</dbReference>
<accession>A0A6P9A9F3</accession>
<evidence type="ECO:0000313" key="18">
    <source>
        <dbReference type="Proteomes" id="UP000515158"/>
    </source>
</evidence>
<evidence type="ECO:0000259" key="16">
    <source>
        <dbReference type="PROSITE" id="PS51030"/>
    </source>
</evidence>
<evidence type="ECO:0000256" key="8">
    <source>
        <dbReference type="ARBA" id="ARBA00023163"/>
    </source>
</evidence>
<dbReference type="InterPro" id="IPR013088">
    <property type="entry name" value="Znf_NHR/GATA"/>
</dbReference>
<dbReference type="FunCoup" id="A0A6P9A9F3">
    <property type="interactions" value="55"/>
</dbReference>
<dbReference type="Pfam" id="PF00104">
    <property type="entry name" value="Hormone_recep"/>
    <property type="match status" value="1"/>
</dbReference>
<dbReference type="InterPro" id="IPR001728">
    <property type="entry name" value="ThyrH_rcpt"/>
</dbReference>
<dbReference type="PANTHER" id="PTHR45805:SF10">
    <property type="entry name" value="ECDYSONE-INDUCED PROTEIN 78C"/>
    <property type="match status" value="1"/>
</dbReference>
<dbReference type="GeneID" id="117653238"/>
<dbReference type="PANTHER" id="PTHR45805">
    <property type="entry name" value="NUCLEAR HORMONE RECEPTOR HR3-RELATED"/>
    <property type="match status" value="1"/>
</dbReference>
<dbReference type="SMART" id="SM00430">
    <property type="entry name" value="HOLI"/>
    <property type="match status" value="1"/>
</dbReference>
<gene>
    <name evidence="19" type="primary">LOC117653238</name>
</gene>
<sequence>MEVLDGLDASTESLLPRPLPRPLESQLSFEPNDAFSLALPPPAAPRAATGAISIKTEPVESSEQHFAAADSNSSTPAKTFIPCKVCGDKASGYHYGVTSCEGCKGFFRRSIQKQIEYRCLRDGKCLVIRLNRNRCQYCRFRKCLAVGMSRDSVRYGRVPKRSRERAESLESTGSADGVDEVAAEVDPAVEQQQLLDMIAGVTAAHRAHCNYTEEATRDTVRRPAGQPLAQARPRSDSDSSPGAVATTSTGSVSGSVSGSAAGSAAGSAPSSPDSLTSTLSLGPAALSQLEPAQRLRTTLWQQFASLLVPCVTRVVEFAKRVPGFLELSQDDQLILIKVGFLEVWLVHVSRLATEHGLTMWDGTTFTRSQLTTMYDGELVGSILSMCSSMGALGLSEPETGLLCGAVLLSPDRAGLADVKAVRAYQDKVLDALRLQVSMTRPGETSLVGLLLQRLSELRALSARHCSSLDWLRANWTLLRLPPLFAEIFDIPKADEDMA</sequence>
<dbReference type="PROSITE" id="PS51843">
    <property type="entry name" value="NR_LBD"/>
    <property type="match status" value="1"/>
</dbReference>
<dbReference type="CTD" id="40345"/>
<evidence type="ECO:0000256" key="12">
    <source>
        <dbReference type="ARBA" id="ARBA00072676"/>
    </source>
</evidence>
<keyword evidence="3 14" id="KW-0479">Metal-binding</keyword>
<evidence type="ECO:0000256" key="3">
    <source>
        <dbReference type="ARBA" id="ARBA00022723"/>
    </source>
</evidence>
<dbReference type="PROSITE" id="PS00031">
    <property type="entry name" value="NUCLEAR_REC_DBD_1"/>
    <property type="match status" value="1"/>
</dbReference>
<feature type="region of interest" description="Disordered" evidence="15">
    <location>
        <begin position="154"/>
        <end position="179"/>
    </location>
</feature>